<accession>A0A381TUX9</accession>
<keyword evidence="4" id="KW-0689">Ribosomal protein</keyword>
<dbReference type="NCBIfam" id="TIGR00029">
    <property type="entry name" value="S20"/>
    <property type="match status" value="1"/>
</dbReference>
<gene>
    <name evidence="6" type="ORF">METZ01_LOCUS72478</name>
</gene>
<keyword evidence="2" id="KW-0699">rRNA-binding</keyword>
<evidence type="ECO:0000256" key="5">
    <source>
        <dbReference type="ARBA" id="ARBA00023274"/>
    </source>
</evidence>
<sequence>MSSRTKSVIKRQRQQAKNYDRNLHYKSKMKSVVKKVMSSKDKNEAETLYREAVSIIDNLTSKKILHRNTAARRKSSLTKHVNSLS</sequence>
<organism evidence="6">
    <name type="scientific">marine metagenome</name>
    <dbReference type="NCBI Taxonomy" id="408172"/>
    <lineage>
        <taxon>unclassified sequences</taxon>
        <taxon>metagenomes</taxon>
        <taxon>ecological metagenomes</taxon>
    </lineage>
</organism>
<dbReference type="SUPFAM" id="SSF46992">
    <property type="entry name" value="Ribosomal protein S20"/>
    <property type="match status" value="1"/>
</dbReference>
<keyword evidence="5" id="KW-0687">Ribonucleoprotein</keyword>
<protein>
    <recommendedName>
        <fullName evidence="7">30S ribosomal protein S20</fullName>
    </recommendedName>
</protein>
<dbReference type="PANTHER" id="PTHR33398:SF1">
    <property type="entry name" value="SMALL RIBOSOMAL SUBUNIT PROTEIN BS20C"/>
    <property type="match status" value="1"/>
</dbReference>
<dbReference type="PANTHER" id="PTHR33398">
    <property type="entry name" value="30S RIBOSOMAL PROTEIN S20"/>
    <property type="match status" value="1"/>
</dbReference>
<evidence type="ECO:0008006" key="7">
    <source>
        <dbReference type="Google" id="ProtNLM"/>
    </source>
</evidence>
<comment type="similarity">
    <text evidence="1">Belongs to the bacterial ribosomal protein bS20 family.</text>
</comment>
<dbReference type="InterPro" id="IPR036510">
    <property type="entry name" value="Ribosomal_bS20_sf"/>
</dbReference>
<dbReference type="Gene3D" id="1.20.58.110">
    <property type="entry name" value="Ribosomal protein S20"/>
    <property type="match status" value="1"/>
</dbReference>
<dbReference type="EMBL" id="UINC01005179">
    <property type="protein sequence ID" value="SVA19624.1"/>
    <property type="molecule type" value="Genomic_DNA"/>
</dbReference>
<proteinExistence type="inferred from homology"/>
<reference evidence="6" key="1">
    <citation type="submission" date="2018-05" db="EMBL/GenBank/DDBJ databases">
        <authorList>
            <person name="Lanie J.A."/>
            <person name="Ng W.-L."/>
            <person name="Kazmierczak K.M."/>
            <person name="Andrzejewski T.M."/>
            <person name="Davidsen T.M."/>
            <person name="Wayne K.J."/>
            <person name="Tettelin H."/>
            <person name="Glass J.I."/>
            <person name="Rusch D."/>
            <person name="Podicherti R."/>
            <person name="Tsui H.-C.T."/>
            <person name="Winkler M.E."/>
        </authorList>
    </citation>
    <scope>NUCLEOTIDE SEQUENCE</scope>
</reference>
<dbReference type="InterPro" id="IPR002583">
    <property type="entry name" value="Ribosomal_bS20"/>
</dbReference>
<dbReference type="HAMAP" id="MF_00500">
    <property type="entry name" value="Ribosomal_bS20"/>
    <property type="match status" value="1"/>
</dbReference>
<evidence type="ECO:0000256" key="1">
    <source>
        <dbReference type="ARBA" id="ARBA00007634"/>
    </source>
</evidence>
<name>A0A381TUX9_9ZZZZ</name>
<dbReference type="GO" id="GO:0003735">
    <property type="term" value="F:structural constituent of ribosome"/>
    <property type="evidence" value="ECO:0007669"/>
    <property type="project" value="InterPro"/>
</dbReference>
<dbReference type="Pfam" id="PF01649">
    <property type="entry name" value="Ribosomal_S20p"/>
    <property type="match status" value="1"/>
</dbReference>
<evidence type="ECO:0000256" key="4">
    <source>
        <dbReference type="ARBA" id="ARBA00022980"/>
    </source>
</evidence>
<dbReference type="AlphaFoldDB" id="A0A381TUX9"/>
<keyword evidence="3" id="KW-0694">RNA-binding</keyword>
<dbReference type="GO" id="GO:0006412">
    <property type="term" value="P:translation"/>
    <property type="evidence" value="ECO:0007669"/>
    <property type="project" value="InterPro"/>
</dbReference>
<dbReference type="GO" id="GO:0070181">
    <property type="term" value="F:small ribosomal subunit rRNA binding"/>
    <property type="evidence" value="ECO:0007669"/>
    <property type="project" value="TreeGrafter"/>
</dbReference>
<evidence type="ECO:0000256" key="2">
    <source>
        <dbReference type="ARBA" id="ARBA00022730"/>
    </source>
</evidence>
<evidence type="ECO:0000313" key="6">
    <source>
        <dbReference type="EMBL" id="SVA19624.1"/>
    </source>
</evidence>
<dbReference type="GO" id="GO:0005829">
    <property type="term" value="C:cytosol"/>
    <property type="evidence" value="ECO:0007669"/>
    <property type="project" value="TreeGrafter"/>
</dbReference>
<evidence type="ECO:0000256" key="3">
    <source>
        <dbReference type="ARBA" id="ARBA00022884"/>
    </source>
</evidence>
<dbReference type="GO" id="GO:0015935">
    <property type="term" value="C:small ribosomal subunit"/>
    <property type="evidence" value="ECO:0007669"/>
    <property type="project" value="TreeGrafter"/>
</dbReference>